<evidence type="ECO:0008006" key="3">
    <source>
        <dbReference type="Google" id="ProtNLM"/>
    </source>
</evidence>
<reference evidence="1 2" key="1">
    <citation type="submission" date="2018-11" db="EMBL/GenBank/DDBJ databases">
        <title>Genomic Encyclopedia of Type Strains, Phase IV (KMG-IV): sequencing the most valuable type-strain genomes for metagenomic binning, comparative biology and taxonomic classification.</title>
        <authorList>
            <person name="Goeker M."/>
        </authorList>
    </citation>
    <scope>NUCLEOTIDE SEQUENCE [LARGE SCALE GENOMIC DNA]</scope>
    <source>
        <strain evidence="1 2">DSM 26537</strain>
    </source>
</reference>
<sequence>MDNLIRICLQFRKAIEKTNKNELLISFKNFPLGSCGDTSLILGSYLHSKGYGVYNYICGERGEQSHAWLEKDGLIIDITSDQFGKENSSVYVGLINDFYSEFEVEFSHPYYESLDGNSIDTDTLYNDYIKICANL</sequence>
<keyword evidence="2" id="KW-1185">Reference proteome</keyword>
<protein>
    <recommendedName>
        <fullName evidence="3">Transglutaminase superfamily protein</fullName>
    </recommendedName>
</protein>
<gene>
    <name evidence="1" type="ORF">EDD66_10492</name>
</gene>
<dbReference type="EMBL" id="RJVG01000004">
    <property type="protein sequence ID" value="ROR28510.1"/>
    <property type="molecule type" value="Genomic_DNA"/>
</dbReference>
<evidence type="ECO:0000313" key="1">
    <source>
        <dbReference type="EMBL" id="ROR28510.1"/>
    </source>
</evidence>
<comment type="caution">
    <text evidence="1">The sequence shown here is derived from an EMBL/GenBank/DDBJ whole genome shotgun (WGS) entry which is preliminary data.</text>
</comment>
<dbReference type="RefSeq" id="WP_123609016.1">
    <property type="nucleotide sequence ID" value="NZ_RJVG01000004.1"/>
</dbReference>
<proteinExistence type="predicted"/>
<accession>A0A3N1XP90</accession>
<dbReference type="AlphaFoldDB" id="A0A3N1XP90"/>
<organism evidence="1 2">
    <name type="scientific">Mobilisporobacter senegalensis</name>
    <dbReference type="NCBI Taxonomy" id="1329262"/>
    <lineage>
        <taxon>Bacteria</taxon>
        <taxon>Bacillati</taxon>
        <taxon>Bacillota</taxon>
        <taxon>Clostridia</taxon>
        <taxon>Lachnospirales</taxon>
        <taxon>Lachnospiraceae</taxon>
        <taxon>Mobilisporobacter</taxon>
    </lineage>
</organism>
<name>A0A3N1XP90_9FIRM</name>
<dbReference type="Proteomes" id="UP000273083">
    <property type="component" value="Unassembled WGS sequence"/>
</dbReference>
<evidence type="ECO:0000313" key="2">
    <source>
        <dbReference type="Proteomes" id="UP000273083"/>
    </source>
</evidence>
<dbReference type="OrthoDB" id="573272at2"/>